<dbReference type="InterPro" id="IPR036514">
    <property type="entry name" value="SGNH_hydro_sf"/>
</dbReference>
<comment type="caution">
    <text evidence="1">The sequence shown here is derived from an EMBL/GenBank/DDBJ whole genome shotgun (WGS) entry which is preliminary data.</text>
</comment>
<gene>
    <name evidence="1" type="ORF">PZH42_26690</name>
</gene>
<name>A0AAW6M8V3_9BACE</name>
<dbReference type="RefSeq" id="WP_275202832.1">
    <property type="nucleotide sequence ID" value="NZ_JARFID010000123.1"/>
</dbReference>
<dbReference type="SUPFAM" id="SSF52266">
    <property type="entry name" value="SGNH hydrolase"/>
    <property type="match status" value="1"/>
</dbReference>
<dbReference type="Gene3D" id="3.40.50.1110">
    <property type="entry name" value="SGNH hydrolase"/>
    <property type="match status" value="1"/>
</dbReference>
<protein>
    <submittedName>
        <fullName evidence="1">GDSL-type esterase/lipase family protein</fullName>
    </submittedName>
</protein>
<dbReference type="Proteomes" id="UP001221924">
    <property type="component" value="Unassembled WGS sequence"/>
</dbReference>
<dbReference type="EMBL" id="JARFID010000123">
    <property type="protein sequence ID" value="MDE8697671.1"/>
    <property type="molecule type" value="Genomic_DNA"/>
</dbReference>
<evidence type="ECO:0000313" key="1">
    <source>
        <dbReference type="EMBL" id="MDE8697671.1"/>
    </source>
</evidence>
<reference evidence="1" key="1">
    <citation type="submission" date="2023-03" db="EMBL/GenBank/DDBJ databases">
        <title>DFI Biobank Strains.</title>
        <authorList>
            <person name="Mostad J."/>
            <person name="Paddock L."/>
            <person name="Medina S."/>
            <person name="Waligurski E."/>
            <person name="Barat B."/>
            <person name="Smith R."/>
            <person name="Burgo V."/>
            <person name="Metcalfe C."/>
            <person name="Woodson C."/>
            <person name="Sundararajan A."/>
            <person name="Ramaswamy R."/>
            <person name="Lin H."/>
            <person name="Pamer E.G."/>
        </authorList>
    </citation>
    <scope>NUCLEOTIDE SEQUENCE</scope>
    <source>
        <strain evidence="1">DFI.9.5</strain>
    </source>
</reference>
<organism evidence="1 2">
    <name type="scientific">Bacteroides cellulosilyticus</name>
    <dbReference type="NCBI Taxonomy" id="246787"/>
    <lineage>
        <taxon>Bacteria</taxon>
        <taxon>Pseudomonadati</taxon>
        <taxon>Bacteroidota</taxon>
        <taxon>Bacteroidia</taxon>
        <taxon>Bacteroidales</taxon>
        <taxon>Bacteroidaceae</taxon>
        <taxon>Bacteroides</taxon>
    </lineage>
</organism>
<accession>A0AAW6M8V3</accession>
<sequence>MTEMLDILQELPSKPKIYLCLPVPAVKRNFGINDSEITNGIIPVIRSVAKKRHLSVVDLYALLKPYPDYYTDGIHPNEPGAALIAGELYRTLTGNEAPAIVTD</sequence>
<evidence type="ECO:0000313" key="2">
    <source>
        <dbReference type="Proteomes" id="UP001221924"/>
    </source>
</evidence>
<feature type="non-terminal residue" evidence="1">
    <location>
        <position position="103"/>
    </location>
</feature>
<proteinExistence type="predicted"/>
<dbReference type="GO" id="GO:0016788">
    <property type="term" value="F:hydrolase activity, acting on ester bonds"/>
    <property type="evidence" value="ECO:0007669"/>
    <property type="project" value="UniProtKB-ARBA"/>
</dbReference>
<dbReference type="AlphaFoldDB" id="A0AAW6M8V3"/>